<sequence length="53" mass="5711">MRNNLILLNAREVGKSTHPPSHLKVKKPPSAADIDKNSSKESAKLSVGSEDIT</sequence>
<reference evidence="2" key="1">
    <citation type="submission" date="2003-09" db="EMBL/GenBank/DDBJ databases">
        <title>Liver regeneration after PH.</title>
        <authorList>
            <person name="Xu C.S."/>
            <person name="Chang C.F."/>
            <person name="Han H.P."/>
            <person name="Wang G.P."/>
            <person name="Chai L.Q."/>
            <person name="Yuan J.Y."/>
            <person name="Yang K.J."/>
            <person name="Zhao L.F."/>
            <person name="Ma H."/>
            <person name="Wang L."/>
            <person name="Wang S.F."/>
            <person name="Xing X.K."/>
            <person name="Shen G.M."/>
            <person name="Shi J.B."/>
            <person name="Rahman S."/>
            <person name="Wang Q.N."/>
            <person name="Zhang J.B."/>
        </authorList>
    </citation>
    <scope>NUCLEOTIDE SEQUENCE</scope>
    <source>
        <strain evidence="2">Sprague-Dawley</strain>
    </source>
</reference>
<proteinExistence type="evidence at transcript level"/>
<evidence type="ECO:0000256" key="1">
    <source>
        <dbReference type="SAM" id="MobiDB-lite"/>
    </source>
</evidence>
<feature type="compositionally biased region" description="Basic and acidic residues" evidence="1">
    <location>
        <begin position="33"/>
        <end position="43"/>
    </location>
</feature>
<accession>Q6TUG3</accession>
<organism evidence="2">
    <name type="scientific">Rattus norvegicus</name>
    <name type="common">Rat</name>
    <dbReference type="NCBI Taxonomy" id="10116"/>
    <lineage>
        <taxon>Eukaryota</taxon>
        <taxon>Metazoa</taxon>
        <taxon>Chordata</taxon>
        <taxon>Craniata</taxon>
        <taxon>Vertebrata</taxon>
        <taxon>Euteleostomi</taxon>
        <taxon>Mammalia</taxon>
        <taxon>Eutheria</taxon>
        <taxon>Euarchontoglires</taxon>
        <taxon>Glires</taxon>
        <taxon>Rodentia</taxon>
        <taxon>Myomorpha</taxon>
        <taxon>Muroidea</taxon>
        <taxon>Muridae</taxon>
        <taxon>Murinae</taxon>
        <taxon>Rattus</taxon>
    </lineage>
</organism>
<name>Q6TUG3_RAT</name>
<protein>
    <submittedName>
        <fullName evidence="2">LRRGT00081</fullName>
    </submittedName>
</protein>
<feature type="region of interest" description="Disordered" evidence="1">
    <location>
        <begin position="1"/>
        <end position="53"/>
    </location>
</feature>
<evidence type="ECO:0000313" key="2">
    <source>
        <dbReference type="EMBL" id="AAQ91037.1"/>
    </source>
</evidence>
<dbReference type="EMBL" id="AY387067">
    <property type="protein sequence ID" value="AAQ91037.1"/>
    <property type="molecule type" value="mRNA"/>
</dbReference>
<dbReference type="AlphaFoldDB" id="Q6TUG3"/>